<dbReference type="SUPFAM" id="SSF53244">
    <property type="entry name" value="MurD-like peptide ligases, peptide-binding domain"/>
    <property type="match status" value="1"/>
</dbReference>
<evidence type="ECO:0000256" key="5">
    <source>
        <dbReference type="ARBA" id="ARBA00022741"/>
    </source>
</evidence>
<dbReference type="UniPathway" id="UPA00219"/>
<proteinExistence type="inferred from homology"/>
<dbReference type="GO" id="GO:0008764">
    <property type="term" value="F:UDP-N-acetylmuramoylalanine-D-glutamate ligase activity"/>
    <property type="evidence" value="ECO:0007669"/>
    <property type="project" value="UniProtKB-UniRule"/>
</dbReference>
<evidence type="ECO:0000256" key="6">
    <source>
        <dbReference type="ARBA" id="ARBA00022840"/>
    </source>
</evidence>
<name>A0A2M6XUB6_9BACT</name>
<comment type="similarity">
    <text evidence="7">Belongs to the MurCDEF family.</text>
</comment>
<keyword evidence="6 7" id="KW-0067">ATP-binding</keyword>
<dbReference type="HAMAP" id="MF_00639">
    <property type="entry name" value="MurD"/>
    <property type="match status" value="1"/>
</dbReference>
<dbReference type="Gene3D" id="3.90.190.20">
    <property type="entry name" value="Mur ligase, C-terminal domain"/>
    <property type="match status" value="1"/>
</dbReference>
<feature type="domain" description="MurL C-terminal" evidence="10">
    <location>
        <begin position="322"/>
        <end position="429"/>
    </location>
</feature>
<dbReference type="InterPro" id="IPR036565">
    <property type="entry name" value="Mur-like_cat_sf"/>
</dbReference>
<comment type="function">
    <text evidence="8">Cell wall formation. Catalyzes epimerization of the terminal L-glutamate in UDP-N-acetyl-alpha-D-muramoyl-L-alanyl-L-glutamate.</text>
</comment>
<protein>
    <recommendedName>
        <fullName evidence="7 8">Multifunctional fusion protein</fullName>
    </recommendedName>
    <domain>
        <recommendedName>
            <fullName evidence="7">UDP-N-acetylmuramoylalanine--D-glutamate ligase</fullName>
            <ecNumber evidence="7">6.3.2.9</ecNumber>
        </recommendedName>
        <alternativeName>
            <fullName evidence="7">D-glutamic acid-adding enzyme</fullName>
        </alternativeName>
        <alternativeName>
            <fullName evidence="7">UDP-N-acetylmuramoyl-L-alanyl-D-glutamate synthetase</fullName>
        </alternativeName>
    </domain>
    <domain>
        <recommendedName>
            <fullName evidence="8">UDP-N-acetyl-alpha-D-muramoyl-L-alanyl-L-glutamate epimerase</fullName>
            <ecNumber evidence="8">5.1.1.23</ecNumber>
        </recommendedName>
        <alternativeName>
            <fullName evidence="8">UDP-MurNAc-L-Ala-L-Glu epimerase</fullName>
        </alternativeName>
    </domain>
</protein>
<dbReference type="InterPro" id="IPR036615">
    <property type="entry name" value="Mur_ligase_C_dom_sf"/>
</dbReference>
<dbReference type="Proteomes" id="UP000229784">
    <property type="component" value="Unassembled WGS sequence"/>
</dbReference>
<dbReference type="Pfam" id="PF26299">
    <property type="entry name" value="MurL_N"/>
    <property type="match status" value="1"/>
</dbReference>
<evidence type="ECO:0000256" key="2">
    <source>
        <dbReference type="ARBA" id="ARBA00004752"/>
    </source>
</evidence>
<comment type="catalytic activity">
    <reaction evidence="8">
        <text>UDP-N-acetyl-alpha-D-muramoyl-L-alanyl-L-glutamate + ATP + H2O = UDP-N-acetyl-alpha-D-muramoyl-L-alanyl-D-glutamate + AMP + diphosphate + H(+)</text>
        <dbReference type="Rhea" id="RHEA:58812"/>
        <dbReference type="ChEBI" id="CHEBI:15377"/>
        <dbReference type="ChEBI" id="CHEBI:15378"/>
        <dbReference type="ChEBI" id="CHEBI:30616"/>
        <dbReference type="ChEBI" id="CHEBI:33019"/>
        <dbReference type="ChEBI" id="CHEBI:83900"/>
        <dbReference type="ChEBI" id="CHEBI:142725"/>
        <dbReference type="ChEBI" id="CHEBI:456215"/>
        <dbReference type="EC" id="5.1.1.23"/>
    </reaction>
</comment>
<reference evidence="13" key="1">
    <citation type="submission" date="2017-09" db="EMBL/GenBank/DDBJ databases">
        <title>Depth-based differentiation of microbial function through sediment-hosted aquifers and enrichment of novel symbionts in the deep terrestrial subsurface.</title>
        <authorList>
            <person name="Probst A.J."/>
            <person name="Ladd B."/>
            <person name="Jarett J.K."/>
            <person name="Geller-Mcgrath D.E."/>
            <person name="Sieber C.M.K."/>
            <person name="Emerson J.B."/>
            <person name="Anantharaman K."/>
            <person name="Thomas B.C."/>
            <person name="Malmstrom R."/>
            <person name="Stieglmeier M."/>
            <person name="Klingl A."/>
            <person name="Woyke T."/>
            <person name="Ryan C.M."/>
            <person name="Banfield J.F."/>
        </authorList>
    </citation>
    <scope>NUCLEOTIDE SEQUENCE [LARGE SCALE GENOMIC DNA]</scope>
</reference>
<dbReference type="PANTHER" id="PTHR43692:SF1">
    <property type="entry name" value="UDP-N-ACETYLMURAMOYLALANINE--D-GLUTAMATE LIGASE"/>
    <property type="match status" value="1"/>
</dbReference>
<dbReference type="AlphaFoldDB" id="A0A2M6XUB6"/>
<keyword evidence="8" id="KW-0413">Isomerase</keyword>
<dbReference type="GO" id="GO:0005524">
    <property type="term" value="F:ATP binding"/>
    <property type="evidence" value="ECO:0007669"/>
    <property type="project" value="UniProtKB-UniRule"/>
</dbReference>
<evidence type="ECO:0000256" key="1">
    <source>
        <dbReference type="ARBA" id="ARBA00004496"/>
    </source>
</evidence>
<dbReference type="SUPFAM" id="SSF53623">
    <property type="entry name" value="MurD-like peptide ligases, catalytic domain"/>
    <property type="match status" value="1"/>
</dbReference>
<dbReference type="InterPro" id="IPR014729">
    <property type="entry name" value="Rossmann-like_a/b/a_fold"/>
</dbReference>
<dbReference type="InterPro" id="IPR043689">
    <property type="entry name" value="MurL"/>
</dbReference>
<evidence type="ECO:0000256" key="3">
    <source>
        <dbReference type="ARBA" id="ARBA00022490"/>
    </source>
</evidence>
<dbReference type="GO" id="GO:0016855">
    <property type="term" value="F:racemase and epimerase activity, acting on amino acids and derivatives"/>
    <property type="evidence" value="ECO:0007669"/>
    <property type="project" value="UniProtKB-UniRule"/>
</dbReference>
<comment type="subcellular location">
    <subcellularLocation>
        <location evidence="1 7">Cytoplasm</location>
    </subcellularLocation>
</comment>
<feature type="domain" description="MurL N-terminal" evidence="11">
    <location>
        <begin position="20"/>
        <end position="299"/>
    </location>
</feature>
<dbReference type="GO" id="GO:0071555">
    <property type="term" value="P:cell wall organization"/>
    <property type="evidence" value="ECO:0007669"/>
    <property type="project" value="UniProtKB-KW"/>
</dbReference>
<evidence type="ECO:0000259" key="9">
    <source>
        <dbReference type="Pfam" id="PF08245"/>
    </source>
</evidence>
<dbReference type="EC" id="5.1.1.23" evidence="8"/>
<dbReference type="Gene3D" id="3.40.1190.10">
    <property type="entry name" value="Mur-like, catalytic domain"/>
    <property type="match status" value="1"/>
</dbReference>
<dbReference type="Gene3D" id="3.40.50.620">
    <property type="entry name" value="HUPs"/>
    <property type="match status" value="1"/>
</dbReference>
<accession>A0A2M6XUB6</accession>
<dbReference type="GO" id="GO:0005737">
    <property type="term" value="C:cytoplasm"/>
    <property type="evidence" value="ECO:0007669"/>
    <property type="project" value="UniProtKB-SubCell"/>
</dbReference>
<keyword evidence="4 7" id="KW-0436">Ligase</keyword>
<keyword evidence="7" id="KW-0131">Cell cycle</keyword>
<organism evidence="12 13">
    <name type="scientific">bacterium (Candidatus Gribaldobacteria) CG08_land_8_20_14_0_20_39_15</name>
    <dbReference type="NCBI Taxonomy" id="2014273"/>
    <lineage>
        <taxon>Bacteria</taxon>
        <taxon>Candidatus Gribaldobacteria</taxon>
    </lineage>
</organism>
<evidence type="ECO:0000313" key="13">
    <source>
        <dbReference type="Proteomes" id="UP000229784"/>
    </source>
</evidence>
<feature type="domain" description="Mur ligase central" evidence="9">
    <location>
        <begin position="538"/>
        <end position="665"/>
    </location>
</feature>
<keyword evidence="5 7" id="KW-0547">Nucleotide-binding</keyword>
<dbReference type="Pfam" id="PF08245">
    <property type="entry name" value="Mur_ligase_M"/>
    <property type="match status" value="1"/>
</dbReference>
<evidence type="ECO:0000256" key="7">
    <source>
        <dbReference type="HAMAP-Rule" id="MF_00639"/>
    </source>
</evidence>
<dbReference type="Pfam" id="PF26298">
    <property type="entry name" value="MurL_epimerase_C"/>
    <property type="match status" value="1"/>
</dbReference>
<comment type="pathway">
    <text evidence="2 7">Cell wall biogenesis; peptidoglycan biosynthesis.</text>
</comment>
<dbReference type="HAMAP" id="MF_02209">
    <property type="entry name" value="MurL"/>
    <property type="match status" value="1"/>
</dbReference>
<dbReference type="PANTHER" id="PTHR43692">
    <property type="entry name" value="UDP-N-ACETYLMURAMOYLALANINE--D-GLUTAMATE LIGASE"/>
    <property type="match status" value="1"/>
</dbReference>
<keyword evidence="7" id="KW-0133">Cell shape</keyword>
<feature type="binding site" evidence="7">
    <location>
        <begin position="540"/>
        <end position="546"/>
    </location>
    <ligand>
        <name>ATP</name>
        <dbReference type="ChEBI" id="CHEBI:30616"/>
    </ligand>
</feature>
<sequence length="857" mass="98652">MNGKLIKTNKMKDQNLKPIFFEFSGYRFKPREKFLEFEYKIGFVGRKPLVFVEKIILPKIPNLEKIPRGLLTELLGDLHLMLGVSYYKTYCPPKIKLAKPLSPDKVLFWETVYKKGLGEFFYRNRLAVKKTIGFPVAQKQKEEKNYFLPRKNRSLVGVGGGKDSIVAVELLKQAKKDITGFVVQTGEKSEIIEDIIKIASIKQLKIKRVLDEKLLSGLPQSYQGHIPISSIYGFLGLFLAVFYDYKNIIVANEYSSNFGNLKYQKQDINHQWSKSAEFENIFQNYINRYYSPQIRYFSLLRPFYEIRLAVMFSEFKKYHFLFSSCNKKFTNKKQGREGDRWCLNCPKCLSSFLLLSAFLPKNDLLKIFKNNLFQEKTLQNQFSDILGFGRLKPFDCVGTFEENKAALYLAKNKFKNDFIVKKFSLKIKSQNNFFQEVFSTHPAFNIPTEFRFLGMKNVLILGYGKEGKITEQYLKKYFPKLKIGIADQKQGSGYLKKQSQYDIAVKTPGIAKKAVIIPYTTATNIFFSRVDNDRIIGITGSKGKSTTASLIYEILKADGRKVRFLGNIGSPMLKALIEQPLRKDELFVLELSSYQLDDIERSPGIAVVTSLFPEHMNYHGNVKNYFAAKKNIINFQNQNSFFVYNPKVRELKEWGSKIKAKAMPFKMSLPLKDKEIPLLGEHNKNNIRIAATVGSILGVSKKVIAQAIKNFKPLAHRLEFIGEFKGIKFYDDAISTAPESTIFAIASIPNVKTIFLGGEDRGCKFLELEKILRKYQIKNIVLFPDSGKRILKNRRGLNVFETSEMNQAVKFAYENTEKGGVCLLSTASPSYNLWKNFEEQGEQFKKWVKFYGRQKTI</sequence>
<dbReference type="InterPro" id="IPR013221">
    <property type="entry name" value="Mur_ligase_cen"/>
</dbReference>
<gene>
    <name evidence="7 12" type="primary">murD</name>
    <name evidence="8" type="synonym">murL</name>
    <name evidence="12" type="ORF">COT20_01905</name>
</gene>
<dbReference type="SUPFAM" id="SSF52402">
    <property type="entry name" value="Adenine nucleotide alpha hydrolases-like"/>
    <property type="match status" value="1"/>
</dbReference>
<dbReference type="InterPro" id="IPR058741">
    <property type="entry name" value="MurL_C"/>
</dbReference>
<keyword evidence="7" id="KW-0573">Peptidoglycan synthesis</keyword>
<evidence type="ECO:0000256" key="8">
    <source>
        <dbReference type="HAMAP-Rule" id="MF_02209"/>
    </source>
</evidence>
<dbReference type="NCBIfam" id="TIGR01087">
    <property type="entry name" value="murD"/>
    <property type="match status" value="1"/>
</dbReference>
<comment type="similarity">
    <text evidence="8">Belongs to the MurL family.</text>
</comment>
<dbReference type="GO" id="GO:0051301">
    <property type="term" value="P:cell division"/>
    <property type="evidence" value="ECO:0007669"/>
    <property type="project" value="UniProtKB-KW"/>
</dbReference>
<dbReference type="GO" id="GO:0009252">
    <property type="term" value="P:peptidoglycan biosynthetic process"/>
    <property type="evidence" value="ECO:0007669"/>
    <property type="project" value="UniProtKB-UniRule"/>
</dbReference>
<evidence type="ECO:0000259" key="10">
    <source>
        <dbReference type="Pfam" id="PF26298"/>
    </source>
</evidence>
<dbReference type="EMBL" id="PEXQ01000047">
    <property type="protein sequence ID" value="PIU15251.1"/>
    <property type="molecule type" value="Genomic_DNA"/>
</dbReference>
<dbReference type="EC" id="6.3.2.9" evidence="7"/>
<dbReference type="InterPro" id="IPR005762">
    <property type="entry name" value="MurD"/>
</dbReference>
<keyword evidence="7" id="KW-0961">Cell wall biogenesis/degradation</keyword>
<comment type="caution">
    <text evidence="12">The sequence shown here is derived from an EMBL/GenBank/DDBJ whole genome shotgun (WGS) entry which is preliminary data.</text>
</comment>
<keyword evidence="3 7" id="KW-0963">Cytoplasm</keyword>
<evidence type="ECO:0000313" key="12">
    <source>
        <dbReference type="EMBL" id="PIU15251.1"/>
    </source>
</evidence>
<dbReference type="GO" id="GO:0008360">
    <property type="term" value="P:regulation of cell shape"/>
    <property type="evidence" value="ECO:0007669"/>
    <property type="project" value="UniProtKB-KW"/>
</dbReference>
<evidence type="ECO:0000256" key="4">
    <source>
        <dbReference type="ARBA" id="ARBA00022598"/>
    </source>
</evidence>
<evidence type="ECO:0000259" key="11">
    <source>
        <dbReference type="Pfam" id="PF26299"/>
    </source>
</evidence>
<comment type="function">
    <text evidence="7">Cell wall formation. Catalyzes the addition of glutamate to the nucleotide precursor UDP-N-acetylmuramoyl-L-alanine (UMA).</text>
</comment>
<dbReference type="InterPro" id="IPR058740">
    <property type="entry name" value="MurL_N"/>
</dbReference>
<comment type="catalytic activity">
    <reaction evidence="7">
        <text>UDP-N-acetyl-alpha-D-muramoyl-L-alanine + D-glutamate + ATP = UDP-N-acetyl-alpha-D-muramoyl-L-alanyl-D-glutamate + ADP + phosphate + H(+)</text>
        <dbReference type="Rhea" id="RHEA:16429"/>
        <dbReference type="ChEBI" id="CHEBI:15378"/>
        <dbReference type="ChEBI" id="CHEBI:29986"/>
        <dbReference type="ChEBI" id="CHEBI:30616"/>
        <dbReference type="ChEBI" id="CHEBI:43474"/>
        <dbReference type="ChEBI" id="CHEBI:83898"/>
        <dbReference type="ChEBI" id="CHEBI:83900"/>
        <dbReference type="ChEBI" id="CHEBI:456216"/>
        <dbReference type="EC" id="6.3.2.9"/>
    </reaction>
</comment>
<keyword evidence="7" id="KW-0132">Cell division</keyword>